<dbReference type="AlphaFoldDB" id="A0AAV5JUI4"/>
<evidence type="ECO:0000313" key="2">
    <source>
        <dbReference type="Proteomes" id="UP001054252"/>
    </source>
</evidence>
<name>A0AAV5JUI4_9ROSI</name>
<dbReference type="Proteomes" id="UP001054252">
    <property type="component" value="Unassembled WGS sequence"/>
</dbReference>
<protein>
    <submittedName>
        <fullName evidence="1">Uncharacterized protein</fullName>
    </submittedName>
</protein>
<dbReference type="PANTHER" id="PTHR33116">
    <property type="entry name" value="REVERSE TRANSCRIPTASE ZINC-BINDING DOMAIN-CONTAINING PROTEIN-RELATED-RELATED"/>
    <property type="match status" value="1"/>
</dbReference>
<proteinExistence type="predicted"/>
<keyword evidence="2" id="KW-1185">Reference proteome</keyword>
<reference evidence="1 2" key="1">
    <citation type="journal article" date="2021" name="Commun. Biol.">
        <title>The genome of Shorea leprosula (Dipterocarpaceae) highlights the ecological relevance of drought in aseasonal tropical rainforests.</title>
        <authorList>
            <person name="Ng K.K.S."/>
            <person name="Kobayashi M.J."/>
            <person name="Fawcett J.A."/>
            <person name="Hatakeyama M."/>
            <person name="Paape T."/>
            <person name="Ng C.H."/>
            <person name="Ang C.C."/>
            <person name="Tnah L.H."/>
            <person name="Lee C.T."/>
            <person name="Nishiyama T."/>
            <person name="Sese J."/>
            <person name="O'Brien M.J."/>
            <person name="Copetti D."/>
            <person name="Mohd Noor M.I."/>
            <person name="Ong R.C."/>
            <person name="Putra M."/>
            <person name="Sireger I.Z."/>
            <person name="Indrioko S."/>
            <person name="Kosugi Y."/>
            <person name="Izuno A."/>
            <person name="Isagi Y."/>
            <person name="Lee S.L."/>
            <person name="Shimizu K.K."/>
        </authorList>
    </citation>
    <scope>NUCLEOTIDE SEQUENCE [LARGE SCALE GENOMIC DNA]</scope>
    <source>
        <strain evidence="1">214</strain>
    </source>
</reference>
<dbReference type="EMBL" id="BPVZ01000045">
    <property type="protein sequence ID" value="GKV16356.1"/>
    <property type="molecule type" value="Genomic_DNA"/>
</dbReference>
<sequence>MEENILAIKCIMKTFELVLRLKINYGKSQLMGVGIEDSWKRKMAYRLYCKEGEFPFKYLGIPIGGNHRKLAMWQPLVDTFKKKLASWKGRHLSFGGWITLINSVLSSLPVFMMSAYQIPKEWGALAGLGARWKKCRITLVERRMKPQCGGWGKWGVVVIGL</sequence>
<comment type="caution">
    <text evidence="1">The sequence shown here is derived from an EMBL/GenBank/DDBJ whole genome shotgun (WGS) entry which is preliminary data.</text>
</comment>
<evidence type="ECO:0000313" key="1">
    <source>
        <dbReference type="EMBL" id="GKV16356.1"/>
    </source>
</evidence>
<organism evidence="1 2">
    <name type="scientific">Rubroshorea leprosula</name>
    <dbReference type="NCBI Taxonomy" id="152421"/>
    <lineage>
        <taxon>Eukaryota</taxon>
        <taxon>Viridiplantae</taxon>
        <taxon>Streptophyta</taxon>
        <taxon>Embryophyta</taxon>
        <taxon>Tracheophyta</taxon>
        <taxon>Spermatophyta</taxon>
        <taxon>Magnoliopsida</taxon>
        <taxon>eudicotyledons</taxon>
        <taxon>Gunneridae</taxon>
        <taxon>Pentapetalae</taxon>
        <taxon>rosids</taxon>
        <taxon>malvids</taxon>
        <taxon>Malvales</taxon>
        <taxon>Dipterocarpaceae</taxon>
        <taxon>Rubroshorea</taxon>
    </lineage>
</organism>
<dbReference type="PANTHER" id="PTHR33116:SF78">
    <property type="entry name" value="OS12G0587133 PROTEIN"/>
    <property type="match status" value="1"/>
</dbReference>
<accession>A0AAV5JUI4</accession>
<gene>
    <name evidence="1" type="ORF">SLEP1_g27009</name>
</gene>